<reference evidence="2 3" key="1">
    <citation type="journal article" date="2016" name="Mol. Biol. Evol.">
        <title>Comparative Genomics of Early-Diverging Mushroom-Forming Fungi Provides Insights into the Origins of Lignocellulose Decay Capabilities.</title>
        <authorList>
            <person name="Nagy L.G."/>
            <person name="Riley R."/>
            <person name="Tritt A."/>
            <person name="Adam C."/>
            <person name="Daum C."/>
            <person name="Floudas D."/>
            <person name="Sun H."/>
            <person name="Yadav J.S."/>
            <person name="Pangilinan J."/>
            <person name="Larsson K.H."/>
            <person name="Matsuura K."/>
            <person name="Barry K."/>
            <person name="Labutti K."/>
            <person name="Kuo R."/>
            <person name="Ohm R.A."/>
            <person name="Bhattacharya S.S."/>
            <person name="Shirouzu T."/>
            <person name="Yoshinaga Y."/>
            <person name="Martin F.M."/>
            <person name="Grigoriev I.V."/>
            <person name="Hibbett D.S."/>
        </authorList>
    </citation>
    <scope>NUCLEOTIDE SEQUENCE [LARGE SCALE GENOMIC DNA]</scope>
    <source>
        <strain evidence="2 3">TUFC12733</strain>
    </source>
</reference>
<proteinExistence type="predicted"/>
<feature type="compositionally biased region" description="Polar residues" evidence="1">
    <location>
        <begin position="584"/>
        <end position="593"/>
    </location>
</feature>
<dbReference type="AlphaFoldDB" id="A0A167NFV7"/>
<evidence type="ECO:0000256" key="1">
    <source>
        <dbReference type="SAM" id="MobiDB-lite"/>
    </source>
</evidence>
<evidence type="ECO:0000313" key="2">
    <source>
        <dbReference type="EMBL" id="KZO97665.1"/>
    </source>
</evidence>
<feature type="compositionally biased region" description="Polar residues" evidence="1">
    <location>
        <begin position="645"/>
        <end position="654"/>
    </location>
</feature>
<feature type="compositionally biased region" description="Basic and acidic residues" evidence="1">
    <location>
        <begin position="831"/>
        <end position="840"/>
    </location>
</feature>
<evidence type="ECO:0000313" key="3">
    <source>
        <dbReference type="Proteomes" id="UP000076738"/>
    </source>
</evidence>
<feature type="region of interest" description="Disordered" evidence="1">
    <location>
        <begin position="513"/>
        <end position="859"/>
    </location>
</feature>
<organism evidence="2 3">
    <name type="scientific">Calocera viscosa (strain TUFC12733)</name>
    <dbReference type="NCBI Taxonomy" id="1330018"/>
    <lineage>
        <taxon>Eukaryota</taxon>
        <taxon>Fungi</taxon>
        <taxon>Dikarya</taxon>
        <taxon>Basidiomycota</taxon>
        <taxon>Agaricomycotina</taxon>
        <taxon>Dacrymycetes</taxon>
        <taxon>Dacrymycetales</taxon>
        <taxon>Dacrymycetaceae</taxon>
        <taxon>Calocera</taxon>
    </lineage>
</organism>
<gene>
    <name evidence="2" type="ORF">CALVIDRAFT_526764</name>
</gene>
<feature type="compositionally biased region" description="Basic and acidic residues" evidence="1">
    <location>
        <begin position="618"/>
        <end position="630"/>
    </location>
</feature>
<feature type="compositionally biased region" description="Polar residues" evidence="1">
    <location>
        <begin position="513"/>
        <end position="526"/>
    </location>
</feature>
<dbReference type="OrthoDB" id="10594164at2759"/>
<dbReference type="Proteomes" id="UP000076738">
    <property type="component" value="Unassembled WGS sequence"/>
</dbReference>
<keyword evidence="3" id="KW-1185">Reference proteome</keyword>
<sequence>MPAKEPAPAGQQGHKKPLYSKASSPGRCKADVLKAMRDVLPLFTDEAIGILHSYRALELCKDMRLPDNVKRDTMHLVNVVNPFLAFFHLMDVPDDYPDQVHRLVEAILSSCRSMRDNGYSPPISDRQGLYVDMIHDRYFKSSDAFIARAPANKRDVRNIIKDDGRLCLSLTSCGKPKSVTIEWDERLRMLFGFLGRALLDRLGAMPEMNAIWRRSVCGYLKACRDLWDCIYRTWNRLSLGDIPGILQVRLLEDVLIAKDCSWAFDVSSVETIMSAPYTPTSYLAYAKGTIPPMWKNAPRSAKQKMDGSRWWDKECDQRARYMLLALEEGMIADLQKTVVPDAVWGRNRNTLAVHLYMLSATDPWLVFLLNAFLGGFEIGGVTARFLHLSLHQLTEVAACDDFLKLPVPKTLLPKQTWTSAGLFYTTYTEDALDVIPQAVHYGALASLHDAYALVHQGDKDIEAVFPDTARIPSRIRQDFLCKSPSYPQDMIQRIQKYGQAARFMLNTFEQKDATTASGQDIQQPNPTREPGKRAEGQEASKERTRAPPHQKEVPSDHDLNLPDDGNDDLAVNQDPPRSRESNGGWPSTTTGNGDVNGGWSAPVRDNNSYVEPLVDNQPRPEESAGKDGAHKQRAQRTGARRPDADSTTPPTTRPSAVVDTPVATRAIPNNRKRARGDEEEDPATGPRKKSPRQDITDLPVPRSARPARPATPESSLPDDPLPHDSIVQGTTIPSKPRRSQTVDDEDDDEENADRPQELRHSQVKQRSLLGKRGRQTGISAKEGRELKRVRHAQQGHNTDDEESALEEENSTPKTVVAEKDTRRTTRRSLRDKKSTKERSPSQDSDEQSDGTSEDTAHVLTDVLQDRRRRAKDYRAYYKGPSFTELAWIKLTSDDLDSLPVWE</sequence>
<feature type="region of interest" description="Disordered" evidence="1">
    <location>
        <begin position="1"/>
        <end position="25"/>
    </location>
</feature>
<accession>A0A167NFV7</accession>
<feature type="compositionally biased region" description="Acidic residues" evidence="1">
    <location>
        <begin position="799"/>
        <end position="809"/>
    </location>
</feature>
<dbReference type="EMBL" id="KV417279">
    <property type="protein sequence ID" value="KZO97665.1"/>
    <property type="molecule type" value="Genomic_DNA"/>
</dbReference>
<feature type="compositionally biased region" description="Acidic residues" evidence="1">
    <location>
        <begin position="843"/>
        <end position="852"/>
    </location>
</feature>
<protein>
    <submittedName>
        <fullName evidence="2">Uncharacterized protein</fullName>
    </submittedName>
</protein>
<feature type="compositionally biased region" description="Basic and acidic residues" evidence="1">
    <location>
        <begin position="529"/>
        <end position="560"/>
    </location>
</feature>
<feature type="compositionally biased region" description="Low complexity" evidence="1">
    <location>
        <begin position="699"/>
        <end position="715"/>
    </location>
</feature>
<name>A0A167NFV7_CALVF</name>
<feature type="compositionally biased region" description="Acidic residues" evidence="1">
    <location>
        <begin position="742"/>
        <end position="751"/>
    </location>
</feature>